<dbReference type="EMBL" id="JADOUF010000001">
    <property type="protein sequence ID" value="MBG6141285.1"/>
    <property type="molecule type" value="Genomic_DNA"/>
</dbReference>
<evidence type="ECO:0000256" key="3">
    <source>
        <dbReference type="ARBA" id="ARBA00010136"/>
    </source>
</evidence>
<keyword evidence="20" id="KW-1185">Reference proteome</keyword>
<feature type="binding site" evidence="15">
    <location>
        <position position="353"/>
    </location>
    <ligand>
        <name>Zn(2+)</name>
        <dbReference type="ChEBI" id="CHEBI:29105"/>
        <note>catalytic</note>
    </ligand>
</feature>
<evidence type="ECO:0000256" key="12">
    <source>
        <dbReference type="ARBA" id="ARBA00029811"/>
    </source>
</evidence>
<dbReference type="CDD" id="cd09603">
    <property type="entry name" value="M1_APN_like"/>
    <property type="match status" value="1"/>
</dbReference>
<feature type="binding site" evidence="15">
    <location>
        <position position="330"/>
    </location>
    <ligand>
        <name>Zn(2+)</name>
        <dbReference type="ChEBI" id="CHEBI:29105"/>
        <note>catalytic</note>
    </ligand>
</feature>
<evidence type="ECO:0000256" key="8">
    <source>
        <dbReference type="ARBA" id="ARBA00022723"/>
    </source>
</evidence>
<feature type="region of interest" description="Disordered" evidence="16">
    <location>
        <begin position="1"/>
        <end position="58"/>
    </location>
</feature>
<dbReference type="Gene3D" id="1.10.390.10">
    <property type="entry name" value="Neutral Protease Domain 2"/>
    <property type="match status" value="1"/>
</dbReference>
<feature type="domain" description="Aminopeptidase N-like N-terminal" evidence="18">
    <location>
        <begin position="66"/>
        <end position="234"/>
    </location>
</feature>
<keyword evidence="19" id="KW-0031">Aminopeptidase</keyword>
<comment type="cofactor">
    <cofactor evidence="15">
        <name>Zn(2+)</name>
        <dbReference type="ChEBI" id="CHEBI:29105"/>
    </cofactor>
    <text evidence="15">Binds 1 zinc ion per subunit.</text>
</comment>
<keyword evidence="6" id="KW-0963">Cytoplasm</keyword>
<dbReference type="GO" id="GO:0008237">
    <property type="term" value="F:metallopeptidase activity"/>
    <property type="evidence" value="ECO:0007669"/>
    <property type="project" value="UniProtKB-KW"/>
</dbReference>
<dbReference type="EC" id="3.4.11.2" evidence="4"/>
<keyword evidence="7" id="KW-0645">Protease</keyword>
<evidence type="ECO:0000256" key="10">
    <source>
        <dbReference type="ARBA" id="ARBA00022833"/>
    </source>
</evidence>
<evidence type="ECO:0000256" key="7">
    <source>
        <dbReference type="ARBA" id="ARBA00022670"/>
    </source>
</evidence>
<evidence type="ECO:0000256" key="13">
    <source>
        <dbReference type="ARBA" id="ARBA00031533"/>
    </source>
</evidence>
<dbReference type="InterPro" id="IPR001930">
    <property type="entry name" value="Peptidase_M1"/>
</dbReference>
<comment type="subcellular location">
    <subcellularLocation>
        <location evidence="2">Cytoplasm</location>
    </subcellularLocation>
</comment>
<gene>
    <name evidence="19" type="ORF">IW245_007479</name>
</gene>
<feature type="binding site" evidence="15">
    <location>
        <position position="334"/>
    </location>
    <ligand>
        <name>Zn(2+)</name>
        <dbReference type="ChEBI" id="CHEBI:29105"/>
        <note>catalytic</note>
    </ligand>
</feature>
<evidence type="ECO:0000256" key="16">
    <source>
        <dbReference type="SAM" id="MobiDB-lite"/>
    </source>
</evidence>
<accession>A0A8J7KKH0</accession>
<dbReference type="InterPro" id="IPR034015">
    <property type="entry name" value="M1_LTA4H"/>
</dbReference>
<feature type="compositionally biased region" description="Low complexity" evidence="16">
    <location>
        <begin position="13"/>
        <end position="28"/>
    </location>
</feature>
<evidence type="ECO:0000313" key="19">
    <source>
        <dbReference type="EMBL" id="MBG6141285.1"/>
    </source>
</evidence>
<evidence type="ECO:0000256" key="5">
    <source>
        <dbReference type="ARBA" id="ARBA00015611"/>
    </source>
</evidence>
<feature type="active site" description="Proton acceptor" evidence="14">
    <location>
        <position position="331"/>
    </location>
</feature>
<evidence type="ECO:0000313" key="20">
    <source>
        <dbReference type="Proteomes" id="UP000622552"/>
    </source>
</evidence>
<keyword evidence="11" id="KW-0482">Metalloprotease</keyword>
<evidence type="ECO:0000259" key="18">
    <source>
        <dbReference type="Pfam" id="PF17900"/>
    </source>
</evidence>
<organism evidence="19 20">
    <name type="scientific">Longispora fulva</name>
    <dbReference type="NCBI Taxonomy" id="619741"/>
    <lineage>
        <taxon>Bacteria</taxon>
        <taxon>Bacillati</taxon>
        <taxon>Actinomycetota</taxon>
        <taxon>Actinomycetes</taxon>
        <taxon>Micromonosporales</taxon>
        <taxon>Micromonosporaceae</taxon>
        <taxon>Longispora</taxon>
    </lineage>
</organism>
<dbReference type="GO" id="GO:0006508">
    <property type="term" value="P:proteolysis"/>
    <property type="evidence" value="ECO:0007669"/>
    <property type="project" value="UniProtKB-KW"/>
</dbReference>
<evidence type="ECO:0000256" key="6">
    <source>
        <dbReference type="ARBA" id="ARBA00022490"/>
    </source>
</evidence>
<dbReference type="InterPro" id="IPR027268">
    <property type="entry name" value="Peptidase_M4/M1_CTD_sf"/>
</dbReference>
<comment type="caution">
    <text evidence="19">The sequence shown here is derived from an EMBL/GenBank/DDBJ whole genome shotgun (WGS) entry which is preliminary data.</text>
</comment>
<evidence type="ECO:0000256" key="14">
    <source>
        <dbReference type="PIRSR" id="PIRSR634015-1"/>
    </source>
</evidence>
<feature type="active site" description="Proton donor" evidence="14">
    <location>
        <position position="406"/>
    </location>
</feature>
<dbReference type="SUPFAM" id="SSF63737">
    <property type="entry name" value="Leukotriene A4 hydrolase N-terminal domain"/>
    <property type="match status" value="1"/>
</dbReference>
<name>A0A8J7KKH0_9ACTN</name>
<dbReference type="GO" id="GO:0008270">
    <property type="term" value="F:zinc ion binding"/>
    <property type="evidence" value="ECO:0007669"/>
    <property type="project" value="InterPro"/>
</dbReference>
<dbReference type="AlphaFoldDB" id="A0A8J7KKH0"/>
<dbReference type="SUPFAM" id="SSF55486">
    <property type="entry name" value="Metalloproteases ('zincins'), catalytic domain"/>
    <property type="match status" value="1"/>
</dbReference>
<dbReference type="Pfam" id="PF17900">
    <property type="entry name" value="Peptidase_M1_N"/>
    <property type="match status" value="1"/>
</dbReference>
<protein>
    <recommendedName>
        <fullName evidence="5">Aminopeptidase N</fullName>
        <ecNumber evidence="4">3.4.11.2</ecNumber>
    </recommendedName>
    <alternativeName>
        <fullName evidence="12">Alanine aminopeptidase</fullName>
    </alternativeName>
    <alternativeName>
        <fullName evidence="13">Lysyl aminopeptidase</fullName>
    </alternativeName>
</protein>
<evidence type="ECO:0000256" key="1">
    <source>
        <dbReference type="ARBA" id="ARBA00000098"/>
    </source>
</evidence>
<keyword evidence="9" id="KW-0378">Hydrolase</keyword>
<evidence type="ECO:0000256" key="15">
    <source>
        <dbReference type="PIRSR" id="PIRSR634015-3"/>
    </source>
</evidence>
<reference evidence="19" key="1">
    <citation type="submission" date="2020-11" db="EMBL/GenBank/DDBJ databases">
        <title>Sequencing the genomes of 1000 actinobacteria strains.</title>
        <authorList>
            <person name="Klenk H.-P."/>
        </authorList>
    </citation>
    <scope>NUCLEOTIDE SEQUENCE</scope>
    <source>
        <strain evidence="19">DSM 45356</strain>
    </source>
</reference>
<dbReference type="InterPro" id="IPR014782">
    <property type="entry name" value="Peptidase_M1_dom"/>
</dbReference>
<dbReference type="Gene3D" id="2.60.40.1730">
    <property type="entry name" value="tricorn interacting facor f3 domain"/>
    <property type="match status" value="1"/>
</dbReference>
<dbReference type="Proteomes" id="UP000622552">
    <property type="component" value="Unassembled WGS sequence"/>
</dbReference>
<comment type="similarity">
    <text evidence="3">Belongs to the peptidase M1 family.</text>
</comment>
<proteinExistence type="inferred from homology"/>
<dbReference type="PANTHER" id="PTHR45726">
    <property type="entry name" value="LEUKOTRIENE A-4 HYDROLASE"/>
    <property type="match status" value="1"/>
</dbReference>
<dbReference type="RefSeq" id="WP_197007724.1">
    <property type="nucleotide sequence ID" value="NZ_BONS01000029.1"/>
</dbReference>
<feature type="domain" description="Peptidase M1 membrane alanine aminopeptidase" evidence="17">
    <location>
        <begin position="283"/>
        <end position="465"/>
    </location>
</feature>
<dbReference type="GO" id="GO:0005737">
    <property type="term" value="C:cytoplasm"/>
    <property type="evidence" value="ECO:0007669"/>
    <property type="project" value="UniProtKB-SubCell"/>
</dbReference>
<dbReference type="InterPro" id="IPR045357">
    <property type="entry name" value="Aminopeptidase_N-like_N"/>
</dbReference>
<evidence type="ECO:0000256" key="9">
    <source>
        <dbReference type="ARBA" id="ARBA00022801"/>
    </source>
</evidence>
<sequence>MSPKRRPEEDTPPETTGPRPAKRAGAAPSGTGPRPVADSPPTPGADHSGDSYLPQHGNGGYTTRFYDLDLDYRVGPNRLAAHARIEATATQALSRFSLDLAGLRPTRVLVDNKPARFAHRGHKLYVTPARPIPNGAAFAVEVRYAGNPRPISGEWGDIGWDELTEGSLVASQPVGAPSWFPCNDHPADKAGYRVTVTTDSPYTVLATGHRTEHRRGGSTTTWVYDRPEPTSTYLMGVHIGRYEEREIATGLVSQKAAYPPRLRAPFLHDFARHGEIMEQLQLLFGPYPFEDYQIVVTDDDLDDPIEAQGLSVFGANLVDGRRTHERLIVHELAHQWFGNSLTVADWRHIWLNEGFATYSEWLWSERSGGPSADLHARQWHARIAASPQDLVLADPGAHRMFDERVYKRGALTLHALRHRLGDGRFFAMLLAWTADHRHGTVTTDQFTALATSYAQAPLTDLFDAWLFSPALPALR</sequence>
<evidence type="ECO:0000256" key="4">
    <source>
        <dbReference type="ARBA" id="ARBA00012564"/>
    </source>
</evidence>
<dbReference type="GO" id="GO:0016285">
    <property type="term" value="F:alanyl aminopeptidase activity"/>
    <property type="evidence" value="ECO:0007669"/>
    <property type="project" value="UniProtKB-EC"/>
</dbReference>
<keyword evidence="8 15" id="KW-0479">Metal-binding</keyword>
<evidence type="ECO:0000256" key="2">
    <source>
        <dbReference type="ARBA" id="ARBA00004496"/>
    </source>
</evidence>
<evidence type="ECO:0000256" key="11">
    <source>
        <dbReference type="ARBA" id="ARBA00023049"/>
    </source>
</evidence>
<keyword evidence="10 15" id="KW-0862">Zinc</keyword>
<dbReference type="PRINTS" id="PR00756">
    <property type="entry name" value="ALADIPTASE"/>
</dbReference>
<dbReference type="InterPro" id="IPR042097">
    <property type="entry name" value="Aminopeptidase_N-like_N_sf"/>
</dbReference>
<comment type="catalytic activity">
    <reaction evidence="1">
        <text>Release of an N-terminal amino acid, Xaa-|-Yaa- from a peptide, amide or arylamide. Xaa is preferably Ala, but may be most amino acids including Pro (slow action). When a terminal hydrophobic residue is followed by a prolyl residue, the two may be released as an intact Xaa-Pro dipeptide.</text>
        <dbReference type="EC" id="3.4.11.2"/>
    </reaction>
</comment>
<dbReference type="PANTHER" id="PTHR45726:SF3">
    <property type="entry name" value="LEUKOTRIENE A-4 HYDROLASE"/>
    <property type="match status" value="1"/>
</dbReference>
<evidence type="ECO:0000259" key="17">
    <source>
        <dbReference type="Pfam" id="PF01433"/>
    </source>
</evidence>
<dbReference type="Pfam" id="PF01433">
    <property type="entry name" value="Peptidase_M1"/>
    <property type="match status" value="1"/>
</dbReference>